<dbReference type="GO" id="GO:0006629">
    <property type="term" value="P:lipid metabolic process"/>
    <property type="evidence" value="ECO:0007669"/>
    <property type="project" value="InterPro"/>
</dbReference>
<organism evidence="1 2">
    <name type="scientific">Immersiella caudata</name>
    <dbReference type="NCBI Taxonomy" id="314043"/>
    <lineage>
        <taxon>Eukaryota</taxon>
        <taxon>Fungi</taxon>
        <taxon>Dikarya</taxon>
        <taxon>Ascomycota</taxon>
        <taxon>Pezizomycotina</taxon>
        <taxon>Sordariomycetes</taxon>
        <taxon>Sordariomycetidae</taxon>
        <taxon>Sordariales</taxon>
        <taxon>Lasiosphaeriaceae</taxon>
        <taxon>Immersiella</taxon>
    </lineage>
</organism>
<reference evidence="1" key="1">
    <citation type="submission" date="2023-06" db="EMBL/GenBank/DDBJ databases">
        <title>Genome-scale phylogeny and comparative genomics of the fungal order Sordariales.</title>
        <authorList>
            <consortium name="Lawrence Berkeley National Laboratory"/>
            <person name="Hensen N."/>
            <person name="Bonometti L."/>
            <person name="Westerberg I."/>
            <person name="Brannstrom I.O."/>
            <person name="Guillou S."/>
            <person name="Cros-Aarteil S."/>
            <person name="Calhoun S."/>
            <person name="Haridas S."/>
            <person name="Kuo A."/>
            <person name="Mondo S."/>
            <person name="Pangilinan J."/>
            <person name="Riley R."/>
            <person name="Labutti K."/>
            <person name="Andreopoulos B."/>
            <person name="Lipzen A."/>
            <person name="Chen C."/>
            <person name="Yanf M."/>
            <person name="Daum C."/>
            <person name="Ng V."/>
            <person name="Clum A."/>
            <person name="Steindorff A."/>
            <person name="Ohm R."/>
            <person name="Martin F."/>
            <person name="Silar P."/>
            <person name="Natvig D."/>
            <person name="Lalanne C."/>
            <person name="Gautier V."/>
            <person name="Ament-Velasquez S.L."/>
            <person name="Kruys A."/>
            <person name="Hutchinson M.I."/>
            <person name="Powell A.J."/>
            <person name="Barry K."/>
            <person name="Miller A.N."/>
            <person name="Grigoriev I.V."/>
            <person name="Debuchy R."/>
            <person name="Gladieux P."/>
            <person name="Thoren M.H."/>
            <person name="Johannesson H."/>
        </authorList>
    </citation>
    <scope>NUCLEOTIDE SEQUENCE</scope>
    <source>
        <strain evidence="1">CBS 606.72</strain>
    </source>
</reference>
<gene>
    <name evidence="1" type="ORF">B0T14DRAFT_563852</name>
</gene>
<proteinExistence type="predicted"/>
<evidence type="ECO:0000313" key="2">
    <source>
        <dbReference type="Proteomes" id="UP001175000"/>
    </source>
</evidence>
<dbReference type="AlphaFoldDB" id="A0AA39WVK8"/>
<accession>A0AA39WVK8</accession>
<dbReference type="PANTHER" id="PTHR13593:SF143">
    <property type="entry name" value="PHOSPHATIDYLINOSITOL-SPECIFIC PHOSPHOLIPASE C X DOMAIN-CONTAINING PROTEIN"/>
    <property type="match status" value="1"/>
</dbReference>
<dbReference type="PANTHER" id="PTHR13593">
    <property type="match status" value="1"/>
</dbReference>
<dbReference type="SUPFAM" id="SSF51695">
    <property type="entry name" value="PLC-like phosphodiesterases"/>
    <property type="match status" value="1"/>
</dbReference>
<dbReference type="Proteomes" id="UP001175000">
    <property type="component" value="Unassembled WGS sequence"/>
</dbReference>
<sequence length="472" mass="54260">MGAGGYLKLVNGTPYAWKKVDGHRHQMNDATFSDHIGAFSTNTVYFEFHNPALGNWFDSEAWITYEMEGTNFRFCIWCHRKENGPRIILQLICMNTVTNKEGDKIDLGWVENPASSWKFNGVSCIISGRDGAFVTSAARNPLVHKNWMSRELHTIGGLTLREICIPGTHNSGMFKVSWRTPIAHKFVTQNQSRSIKEQLELELGVRFFDLRPAFDEDGKWFYAHHISYLDKKLEYQGALGDWIGYMVNQINEFTRDHKEIIILNISHALNIHTGYKPFDHWTWVKLFKDELDRLENLFVADPGEDITKIKLGDMLDSGRRAAVIIRMDYDQPSGNDQHRVGERHGRGYFYKHNFPLFDEYADANDAETLIDDQVKKMKAQRNHMSPVDGKVFMMSWALTQHTEDAIKAIAAGAFFGPDLMEWARHSMTPRLGVLYDRCFGRCFPNVIGLDGVETTDGLAMTFAINEWQRSKR</sequence>
<evidence type="ECO:0000313" key="1">
    <source>
        <dbReference type="EMBL" id="KAK0622397.1"/>
    </source>
</evidence>
<dbReference type="GO" id="GO:0008081">
    <property type="term" value="F:phosphoric diester hydrolase activity"/>
    <property type="evidence" value="ECO:0007669"/>
    <property type="project" value="InterPro"/>
</dbReference>
<dbReference type="InterPro" id="IPR017946">
    <property type="entry name" value="PLC-like_Pdiesterase_TIM-brl"/>
</dbReference>
<dbReference type="InterPro" id="IPR051057">
    <property type="entry name" value="PI-PLC_domain"/>
</dbReference>
<name>A0AA39WVK8_9PEZI</name>
<comment type="caution">
    <text evidence="1">The sequence shown here is derived from an EMBL/GenBank/DDBJ whole genome shotgun (WGS) entry which is preliminary data.</text>
</comment>
<protein>
    <submittedName>
        <fullName evidence="1">PLC-like phosphodiesterase</fullName>
    </submittedName>
</protein>
<keyword evidence="2" id="KW-1185">Reference proteome</keyword>
<dbReference type="EMBL" id="JAULSU010000003">
    <property type="protein sequence ID" value="KAK0622397.1"/>
    <property type="molecule type" value="Genomic_DNA"/>
</dbReference>
<dbReference type="Gene3D" id="3.20.20.190">
    <property type="entry name" value="Phosphatidylinositol (PI) phosphodiesterase"/>
    <property type="match status" value="1"/>
</dbReference>